<dbReference type="InterPro" id="IPR052158">
    <property type="entry name" value="INH-QAR"/>
</dbReference>
<comment type="caution">
    <text evidence="3">The sequence shown here is derived from an EMBL/GenBank/DDBJ whole genome shotgun (WGS) entry which is preliminary data.</text>
</comment>
<evidence type="ECO:0000256" key="1">
    <source>
        <dbReference type="SAM" id="SignalP"/>
    </source>
</evidence>
<keyword evidence="1" id="KW-0732">Signal</keyword>
<dbReference type="Pfam" id="PF01965">
    <property type="entry name" value="DJ-1_PfpI"/>
    <property type="match status" value="1"/>
</dbReference>
<dbReference type="AlphaFoldDB" id="A0A853F9U9"/>
<accession>A0A853F9U9</accession>
<evidence type="ECO:0000313" key="4">
    <source>
        <dbReference type="Proteomes" id="UP000580517"/>
    </source>
</evidence>
<gene>
    <name evidence="3" type="ORF">H0A68_06765</name>
</gene>
<dbReference type="OrthoDB" id="9803764at2"/>
<dbReference type="RefSeq" id="WP_129968531.1">
    <property type="nucleotide sequence ID" value="NZ_JACCEW010000002.1"/>
</dbReference>
<reference evidence="3 4" key="1">
    <citation type="submission" date="2020-07" db="EMBL/GenBank/DDBJ databases">
        <title>Taxonomic revisions and descriptions of new bacterial species based on genomic comparisons in the high-G+C-content subgroup of the family Alcaligenaceae.</title>
        <authorList>
            <person name="Szabo A."/>
            <person name="Felfoldi T."/>
        </authorList>
    </citation>
    <scope>NUCLEOTIDE SEQUENCE [LARGE SCALE GENOMIC DNA]</scope>
    <source>
        <strain evidence="3 4">DSM 25264</strain>
    </source>
</reference>
<dbReference type="PANTHER" id="PTHR43130">
    <property type="entry name" value="ARAC-FAMILY TRANSCRIPTIONAL REGULATOR"/>
    <property type="match status" value="1"/>
</dbReference>
<feature type="chain" id="PRO_5032592109" evidence="1">
    <location>
        <begin position="27"/>
        <end position="282"/>
    </location>
</feature>
<keyword evidence="4" id="KW-1185">Reference proteome</keyword>
<dbReference type="Gene3D" id="3.40.50.880">
    <property type="match status" value="1"/>
</dbReference>
<evidence type="ECO:0000259" key="2">
    <source>
        <dbReference type="Pfam" id="PF01965"/>
    </source>
</evidence>
<dbReference type="Proteomes" id="UP000580517">
    <property type="component" value="Unassembled WGS sequence"/>
</dbReference>
<dbReference type="PANTHER" id="PTHR43130:SF2">
    <property type="entry name" value="DJ-1_PFPI DOMAIN-CONTAINING PROTEIN"/>
    <property type="match status" value="1"/>
</dbReference>
<feature type="domain" description="DJ-1/PfpI" evidence="2">
    <location>
        <begin position="53"/>
        <end position="214"/>
    </location>
</feature>
<protein>
    <submittedName>
        <fullName evidence="3">DJ-1/PfpI family protein</fullName>
    </submittedName>
</protein>
<dbReference type="SUPFAM" id="SSF52317">
    <property type="entry name" value="Class I glutamine amidotransferase-like"/>
    <property type="match status" value="1"/>
</dbReference>
<feature type="signal peptide" evidence="1">
    <location>
        <begin position="1"/>
        <end position="26"/>
    </location>
</feature>
<dbReference type="CDD" id="cd03139">
    <property type="entry name" value="GATase1_PfpI_2"/>
    <property type="match status" value="1"/>
</dbReference>
<dbReference type="GO" id="GO:0006355">
    <property type="term" value="P:regulation of DNA-templated transcription"/>
    <property type="evidence" value="ECO:0007669"/>
    <property type="project" value="TreeGrafter"/>
</dbReference>
<organism evidence="3 4">
    <name type="scientific">Allopusillimonas soli</name>
    <dbReference type="NCBI Taxonomy" id="659016"/>
    <lineage>
        <taxon>Bacteria</taxon>
        <taxon>Pseudomonadati</taxon>
        <taxon>Pseudomonadota</taxon>
        <taxon>Betaproteobacteria</taxon>
        <taxon>Burkholderiales</taxon>
        <taxon>Alcaligenaceae</taxon>
        <taxon>Allopusillimonas</taxon>
    </lineage>
</organism>
<dbReference type="InterPro" id="IPR002818">
    <property type="entry name" value="DJ-1/PfpI"/>
</dbReference>
<name>A0A853F9U9_9BURK</name>
<proteinExistence type="predicted"/>
<dbReference type="InterPro" id="IPR029062">
    <property type="entry name" value="Class_I_gatase-like"/>
</dbReference>
<sequence length="282" mass="29429">MIDANRRNLVLMGLLAPLSAAVSAKAKEISPAAGDAYEYTPDSTAHWTGNEQIGMLIYPGMTIMDLIGPHCMFGSLMGAKIHLVAKSLDPVTSDAGVTLLPTATFDTCPSDLTLLFTPGGTDGTLAAASDPDTLAFMADRGARAQYVTSVCSGALVLGAAGLLDGYKATSHWSCRDALSGFGAIPTDARVVRDRNRVTGAGVTAGLDFGLAMVAELRSRFYAECTQLVAEYDPDPPFNAGSVKTAPHKVVADMTHLLQGFTTKVDELVVATAKNGYPVLKAG</sequence>
<evidence type="ECO:0000313" key="3">
    <source>
        <dbReference type="EMBL" id="NYT36568.1"/>
    </source>
</evidence>
<dbReference type="EMBL" id="JACCEW010000002">
    <property type="protein sequence ID" value="NYT36568.1"/>
    <property type="molecule type" value="Genomic_DNA"/>
</dbReference>